<dbReference type="EMBL" id="JACHGW010000002">
    <property type="protein sequence ID" value="MBB6050300.1"/>
    <property type="molecule type" value="Genomic_DNA"/>
</dbReference>
<dbReference type="Proteomes" id="UP000520814">
    <property type="component" value="Unassembled WGS sequence"/>
</dbReference>
<comment type="caution">
    <text evidence="1">The sequence shown here is derived from an EMBL/GenBank/DDBJ whole genome shotgun (WGS) entry which is preliminary data.</text>
</comment>
<organism evidence="1 2">
    <name type="scientific">Armatimonas rosea</name>
    <dbReference type="NCBI Taxonomy" id="685828"/>
    <lineage>
        <taxon>Bacteria</taxon>
        <taxon>Bacillati</taxon>
        <taxon>Armatimonadota</taxon>
        <taxon>Armatimonadia</taxon>
        <taxon>Armatimonadales</taxon>
        <taxon>Armatimonadaceae</taxon>
        <taxon>Armatimonas</taxon>
    </lineage>
</organism>
<evidence type="ECO:0000313" key="1">
    <source>
        <dbReference type="EMBL" id="MBB6050300.1"/>
    </source>
</evidence>
<dbReference type="SUPFAM" id="SSF55961">
    <property type="entry name" value="Bet v1-like"/>
    <property type="match status" value="1"/>
</dbReference>
<dbReference type="RefSeq" id="WP_184194995.1">
    <property type="nucleotide sequence ID" value="NZ_JACHGW010000002.1"/>
</dbReference>
<dbReference type="InterPro" id="IPR023393">
    <property type="entry name" value="START-like_dom_sf"/>
</dbReference>
<accession>A0A7W9SPB5</accession>
<keyword evidence="2" id="KW-1185">Reference proteome</keyword>
<proteinExistence type="predicted"/>
<reference evidence="1 2" key="1">
    <citation type="submission" date="2020-08" db="EMBL/GenBank/DDBJ databases">
        <title>Genomic Encyclopedia of Type Strains, Phase IV (KMG-IV): sequencing the most valuable type-strain genomes for metagenomic binning, comparative biology and taxonomic classification.</title>
        <authorList>
            <person name="Goeker M."/>
        </authorList>
    </citation>
    <scope>NUCLEOTIDE SEQUENCE [LARGE SCALE GENOMIC DNA]</scope>
    <source>
        <strain evidence="1 2">DSM 23562</strain>
    </source>
</reference>
<protein>
    <submittedName>
        <fullName evidence="1">Ligand-binding SRPBCC domain-containing protein</fullName>
    </submittedName>
</protein>
<dbReference type="Gene3D" id="3.30.530.20">
    <property type="match status" value="1"/>
</dbReference>
<dbReference type="AlphaFoldDB" id="A0A7W9SPB5"/>
<gene>
    <name evidence="1" type="ORF">HNQ39_002091</name>
</gene>
<sequence length="154" mass="17542">MSSPIRRQYQLFIERPPEAVFAFVTELSNHARVCPDDQKETATGIAEQVGALVLFRGGPWGDITATVSEREEPRVFAIQQVEGPFASWTHRYKCSTYPNGTLLNEQFEYTLKGLAIAKERLPSTTKLWDDWVRYRQGETKRILERIGRIKGPGA</sequence>
<evidence type="ECO:0000313" key="2">
    <source>
        <dbReference type="Proteomes" id="UP000520814"/>
    </source>
</evidence>
<name>A0A7W9SPB5_ARMRO</name>